<feature type="transmembrane region" description="Helical" evidence="7">
    <location>
        <begin position="128"/>
        <end position="151"/>
    </location>
</feature>
<dbReference type="PANTHER" id="PTHR43124">
    <property type="entry name" value="PURINE EFFLUX PUMP PBUE"/>
    <property type="match status" value="1"/>
</dbReference>
<feature type="transmembrane region" description="Helical" evidence="7">
    <location>
        <begin position="40"/>
        <end position="58"/>
    </location>
</feature>
<evidence type="ECO:0000259" key="8">
    <source>
        <dbReference type="PROSITE" id="PS50850"/>
    </source>
</evidence>
<feature type="transmembrane region" description="Helical" evidence="7">
    <location>
        <begin position="70"/>
        <end position="89"/>
    </location>
</feature>
<dbReference type="InterPro" id="IPR020846">
    <property type="entry name" value="MFS_dom"/>
</dbReference>
<keyword evidence="10" id="KW-1185">Reference proteome</keyword>
<feature type="transmembrane region" description="Helical" evidence="7">
    <location>
        <begin position="360"/>
        <end position="381"/>
    </location>
</feature>
<feature type="transmembrane region" description="Helical" evidence="7">
    <location>
        <begin position="331"/>
        <end position="354"/>
    </location>
</feature>
<sequence>MRKIIVLFFLVMFVIGTDTFLISPLIPTLQSMFSIPTEKAGWMIGAYTLGSAVFALIAGPLSDGWDRKKVLLSGLTCFAISTCLCGFAVDFWTMCLFRFLAGVSAAFTAPQVWAAIPTLFPPAKISKVLGVAYAGLAVSQALGVPIGSLLAVGNWSLPFWSIGIFSLILVVAAYFVVPSMKPHQQQGAKMSMFTRYVPLLTSGKARGTFLAYFCVHLGSSAAFAFLGKWMTDRFDLSIKEVGYVIIFLGLGNLIGSLCSPYIIKALNQFQTMAAGMLIVIAAYLVLPHVSSVYIVKGVYFFIFAILGILFPLMVGLLNSLNPTIRGTISSLATSTMNAATTLGAWMAGMLYVVFNGYTAVGIFTGICLACSLFVFIASGVLSTAAAKSEPKNEPAA</sequence>
<feature type="transmembrane region" description="Helical" evidence="7">
    <location>
        <begin position="241"/>
        <end position="262"/>
    </location>
</feature>
<evidence type="ECO:0000256" key="3">
    <source>
        <dbReference type="ARBA" id="ARBA00022475"/>
    </source>
</evidence>
<dbReference type="InterPro" id="IPR050189">
    <property type="entry name" value="MFS_Efflux_Transporters"/>
</dbReference>
<protein>
    <submittedName>
        <fullName evidence="9">MFS transporter</fullName>
    </submittedName>
</protein>
<comment type="caution">
    <text evidence="9">The sequence shown here is derived from an EMBL/GenBank/DDBJ whole genome shotgun (WGS) entry which is preliminary data.</text>
</comment>
<dbReference type="RefSeq" id="WP_262683610.1">
    <property type="nucleotide sequence ID" value="NZ_JAOQIO010000022.1"/>
</dbReference>
<dbReference type="InterPro" id="IPR011701">
    <property type="entry name" value="MFS"/>
</dbReference>
<feature type="transmembrane region" description="Helical" evidence="7">
    <location>
        <begin position="209"/>
        <end position="229"/>
    </location>
</feature>
<feature type="transmembrane region" description="Helical" evidence="7">
    <location>
        <begin position="157"/>
        <end position="177"/>
    </location>
</feature>
<keyword evidence="4 7" id="KW-0812">Transmembrane</keyword>
<dbReference type="Proteomes" id="UP001652445">
    <property type="component" value="Unassembled WGS sequence"/>
</dbReference>
<keyword evidence="5 7" id="KW-1133">Transmembrane helix</keyword>
<proteinExistence type="predicted"/>
<dbReference type="Gene3D" id="1.20.1250.20">
    <property type="entry name" value="MFS general substrate transporter like domains"/>
    <property type="match status" value="1"/>
</dbReference>
<comment type="subcellular location">
    <subcellularLocation>
        <location evidence="1">Cell membrane</location>
        <topology evidence="1">Multi-pass membrane protein</topology>
    </subcellularLocation>
</comment>
<evidence type="ECO:0000256" key="4">
    <source>
        <dbReference type="ARBA" id="ARBA00022692"/>
    </source>
</evidence>
<evidence type="ECO:0000313" key="10">
    <source>
        <dbReference type="Proteomes" id="UP001652445"/>
    </source>
</evidence>
<dbReference type="PROSITE" id="PS50850">
    <property type="entry name" value="MFS"/>
    <property type="match status" value="1"/>
</dbReference>
<evidence type="ECO:0000256" key="1">
    <source>
        <dbReference type="ARBA" id="ARBA00004651"/>
    </source>
</evidence>
<keyword evidence="6 7" id="KW-0472">Membrane</keyword>
<gene>
    <name evidence="9" type="ORF">OB236_08760</name>
</gene>
<accession>A0ABT2UDL3</accession>
<evidence type="ECO:0000256" key="2">
    <source>
        <dbReference type="ARBA" id="ARBA00022448"/>
    </source>
</evidence>
<name>A0ABT2UDL3_9BACL</name>
<dbReference type="EMBL" id="JAOQIO010000022">
    <property type="protein sequence ID" value="MCU6792216.1"/>
    <property type="molecule type" value="Genomic_DNA"/>
</dbReference>
<dbReference type="Pfam" id="PF07690">
    <property type="entry name" value="MFS_1"/>
    <property type="match status" value="1"/>
</dbReference>
<evidence type="ECO:0000313" key="9">
    <source>
        <dbReference type="EMBL" id="MCU6792216.1"/>
    </source>
</evidence>
<keyword evidence="2" id="KW-0813">Transport</keyword>
<dbReference type="InterPro" id="IPR036259">
    <property type="entry name" value="MFS_trans_sf"/>
</dbReference>
<feature type="domain" description="Major facilitator superfamily (MFS) profile" evidence="8">
    <location>
        <begin position="4"/>
        <end position="382"/>
    </location>
</feature>
<evidence type="ECO:0000256" key="5">
    <source>
        <dbReference type="ARBA" id="ARBA00022989"/>
    </source>
</evidence>
<organism evidence="9 10">
    <name type="scientific">Paenibacillus baimaensis</name>
    <dbReference type="NCBI Taxonomy" id="2982185"/>
    <lineage>
        <taxon>Bacteria</taxon>
        <taxon>Bacillati</taxon>
        <taxon>Bacillota</taxon>
        <taxon>Bacilli</taxon>
        <taxon>Bacillales</taxon>
        <taxon>Paenibacillaceae</taxon>
        <taxon>Paenibacillus</taxon>
    </lineage>
</organism>
<feature type="transmembrane region" description="Helical" evidence="7">
    <location>
        <begin position="298"/>
        <end position="319"/>
    </location>
</feature>
<dbReference type="SUPFAM" id="SSF103473">
    <property type="entry name" value="MFS general substrate transporter"/>
    <property type="match status" value="1"/>
</dbReference>
<dbReference type="CDD" id="cd17324">
    <property type="entry name" value="MFS_NepI_like"/>
    <property type="match status" value="1"/>
</dbReference>
<keyword evidence="3" id="KW-1003">Cell membrane</keyword>
<evidence type="ECO:0000256" key="7">
    <source>
        <dbReference type="SAM" id="Phobius"/>
    </source>
</evidence>
<dbReference type="PANTHER" id="PTHR43124:SF3">
    <property type="entry name" value="CHLORAMPHENICOL EFFLUX PUMP RV0191"/>
    <property type="match status" value="1"/>
</dbReference>
<reference evidence="9 10" key="1">
    <citation type="submission" date="2022-09" db="EMBL/GenBank/DDBJ databases">
        <authorList>
            <person name="Han X.L."/>
            <person name="Wang Q."/>
            <person name="Lu T."/>
        </authorList>
    </citation>
    <scope>NUCLEOTIDE SEQUENCE [LARGE SCALE GENOMIC DNA]</scope>
    <source>
        <strain evidence="9 10">WQ 127069</strain>
    </source>
</reference>
<feature type="transmembrane region" description="Helical" evidence="7">
    <location>
        <begin position="269"/>
        <end position="286"/>
    </location>
</feature>
<evidence type="ECO:0000256" key="6">
    <source>
        <dbReference type="ARBA" id="ARBA00023136"/>
    </source>
</evidence>